<feature type="transmembrane region" description="Helical" evidence="1">
    <location>
        <begin position="107"/>
        <end position="126"/>
    </location>
</feature>
<feature type="transmembrane region" description="Helical" evidence="1">
    <location>
        <begin position="28"/>
        <end position="51"/>
    </location>
</feature>
<evidence type="ECO:0000313" key="3">
    <source>
        <dbReference type="Proteomes" id="UP000625527"/>
    </source>
</evidence>
<organism evidence="2 3">
    <name type="scientific">Myceligenerans pegani</name>
    <dbReference type="NCBI Taxonomy" id="2776917"/>
    <lineage>
        <taxon>Bacteria</taxon>
        <taxon>Bacillati</taxon>
        <taxon>Actinomycetota</taxon>
        <taxon>Actinomycetes</taxon>
        <taxon>Micrococcales</taxon>
        <taxon>Promicromonosporaceae</taxon>
        <taxon>Myceligenerans</taxon>
    </lineage>
</organism>
<gene>
    <name evidence="2" type="ORF">IHE71_01480</name>
</gene>
<accession>A0ABR9MSN3</accession>
<dbReference type="EMBL" id="JADAQT010000020">
    <property type="protein sequence ID" value="MBE1874381.1"/>
    <property type="molecule type" value="Genomic_DNA"/>
</dbReference>
<keyword evidence="1" id="KW-0472">Membrane</keyword>
<evidence type="ECO:0000256" key="1">
    <source>
        <dbReference type="SAM" id="Phobius"/>
    </source>
</evidence>
<protein>
    <submittedName>
        <fullName evidence="2">Uncharacterized protein</fullName>
    </submittedName>
</protein>
<sequence length="148" mass="15177">MVAVLVVVGMTASDPAAAGLAYQALGTYVLGPMLVSALLCLATGVALGMFTRWGLVRYWWVAVKLAMNLALCAAILFALRPGMPEVAAYGQALAGGAQPAPEVVAQLVYPPVVSLTALALATWIAVAKPWGKLGSRATTDVAGLRKPG</sequence>
<comment type="caution">
    <text evidence="2">The sequence shown here is derived from an EMBL/GenBank/DDBJ whole genome shotgun (WGS) entry which is preliminary data.</text>
</comment>
<evidence type="ECO:0000313" key="2">
    <source>
        <dbReference type="EMBL" id="MBE1874381.1"/>
    </source>
</evidence>
<proteinExistence type="predicted"/>
<keyword evidence="1" id="KW-1133">Transmembrane helix</keyword>
<dbReference type="Proteomes" id="UP000625527">
    <property type="component" value="Unassembled WGS sequence"/>
</dbReference>
<reference evidence="2 3" key="1">
    <citation type="submission" date="2020-10" db="EMBL/GenBank/DDBJ databases">
        <title>Myceligenerans pegani sp. nov., an endophytic actinomycete isolated from Peganum harmala L. in Xinjiang, China.</title>
        <authorList>
            <person name="Xin L."/>
        </authorList>
    </citation>
    <scope>NUCLEOTIDE SEQUENCE [LARGE SCALE GENOMIC DNA]</scope>
    <source>
        <strain evidence="2 3">TRM65318</strain>
    </source>
</reference>
<name>A0ABR9MSN3_9MICO</name>
<feature type="transmembrane region" description="Helical" evidence="1">
    <location>
        <begin position="58"/>
        <end position="79"/>
    </location>
</feature>
<keyword evidence="3" id="KW-1185">Reference proteome</keyword>
<keyword evidence="1" id="KW-0812">Transmembrane</keyword>